<evidence type="ECO:0000259" key="2">
    <source>
        <dbReference type="Pfam" id="PF06791"/>
    </source>
</evidence>
<sequence length="927" mass="96657">MADIASLGIQVTSSGVAQAQTDLDKLTDSGTKAEAATDKLGKTAQRTSKSFDNRAIKDQQDALAKLIGQIAPTVAALDRLDKMQTKLNAFKSKGVISGDDWKAYSQAIDDTRAKISGATEAMGKFTLGNAAARREIGLITKDIATGQWGRLEQSLATLAAQSGLVQVLFSGLGVSIMAAAAEIGVFVYAANDASNVQNKFNESLAQTGGYAGIATQGMSQLSGQVAGANGNLGKANEILIALAGNGKVTSTSLLALGQAAMDMSTLTGQTADKAAASVTNMFDGTAASAAKANEQYHFLTVEIYDQIAALEQQGETQRAVEVAAQAFHDAISPRLDDMHSQVTGIAAAWDKVKESFTGFWTTFKQGASLIGGTADTQTQIYALMGQKQTAQDNAQSYGGRMLNSFGQGWTAADEKKLQDLQAQLQKQMQDADDKSQASQMQTAGIAGQAALDGYLKQYQSQEQKREAQIVAIHNAANKAIAAALAQGDQALADKIMQQEAAADAAARASWEKKPTHKADPMAALNTLTDRAVTQNMLPNSDDTATNKLLADQVKQLQAITDAGARAIEKGASIAAVQGQVGKAVAATNEYYSKQADILQQKDAAAMAQYQASLDKQNAALQRSVDAQTAAVGMGDKEYQQQQKLNAIYQQGADALTKLNAQRSAPGANTKLIDQQIAAQEAATQKQVQIVTNGFDAMDKAQGDWVNGWRKASADFIDQGKNVAGQTESFFTSAFGNMTDKLAEFATTGKLDFKGFISSVLSDLAKLEIRLAASKALSSLFGGGSSVGSIGSASQTGSGLFTANAKGGVYDSPSLSAFSGQIVSSPTMFAFAKGAGLMGEAGPEAILPLTRGSDGKLGVQSSGGGAGGIVFTQNISIDNSGNASVTNDAQGANATAAKQLTDQMQKVSMDTLQRAMRPGGILWRSKNG</sequence>
<dbReference type="Proteomes" id="UP000663181">
    <property type="component" value="Chromosome"/>
</dbReference>
<keyword evidence="1" id="KW-0175">Coiled coil</keyword>
<protein>
    <submittedName>
        <fullName evidence="4">Phage tail tape measure protein</fullName>
    </submittedName>
</protein>
<accession>A0ABX7GR37</accession>
<feature type="domain" description="Bacteriophage tail tape measure N-terminal" evidence="2">
    <location>
        <begin position="156"/>
        <end position="307"/>
    </location>
</feature>
<evidence type="ECO:0000259" key="3">
    <source>
        <dbReference type="Pfam" id="PF09718"/>
    </source>
</evidence>
<dbReference type="InterPro" id="IPR009628">
    <property type="entry name" value="Phage_tape_measure_N"/>
</dbReference>
<keyword evidence="5" id="KW-1185">Reference proteome</keyword>
<dbReference type="EMBL" id="CP064030">
    <property type="protein sequence ID" value="QRN52389.1"/>
    <property type="molecule type" value="Genomic_DNA"/>
</dbReference>
<name>A0ABX7GR37_9GAMM</name>
<dbReference type="Pfam" id="PF09718">
    <property type="entry name" value="Tape_meas_lam_C"/>
    <property type="match status" value="1"/>
</dbReference>
<evidence type="ECO:0000256" key="1">
    <source>
        <dbReference type="SAM" id="Coils"/>
    </source>
</evidence>
<dbReference type="InterPro" id="IPR006431">
    <property type="entry name" value="Phage_tape_meas_C"/>
</dbReference>
<feature type="coiled-coil region" evidence="1">
    <location>
        <begin position="410"/>
        <end position="437"/>
    </location>
</feature>
<reference evidence="4 5" key="1">
    <citation type="submission" date="2020-10" db="EMBL/GenBank/DDBJ databases">
        <title>Phylogeny of dyella-like bacteria.</title>
        <authorList>
            <person name="Fu J."/>
        </authorList>
    </citation>
    <scope>NUCLEOTIDE SEQUENCE [LARGE SCALE GENOMIC DNA]</scope>
    <source>
        <strain evidence="4 5">DHOB09</strain>
    </source>
</reference>
<dbReference type="Pfam" id="PF06791">
    <property type="entry name" value="TMP_2"/>
    <property type="match status" value="1"/>
</dbReference>
<feature type="domain" description="Bacteriophage tail tape measure C-terminal" evidence="3">
    <location>
        <begin position="702"/>
        <end position="776"/>
    </location>
</feature>
<dbReference type="RefSeq" id="WP_188799637.1">
    <property type="nucleotide sequence ID" value="NZ_BMIZ01000002.1"/>
</dbReference>
<evidence type="ECO:0000313" key="4">
    <source>
        <dbReference type="EMBL" id="QRN52389.1"/>
    </source>
</evidence>
<evidence type="ECO:0000313" key="5">
    <source>
        <dbReference type="Proteomes" id="UP000663181"/>
    </source>
</evidence>
<proteinExistence type="predicted"/>
<gene>
    <name evidence="4" type="ORF">ISN74_12970</name>
</gene>
<organism evidence="4 5">
    <name type="scientific">Dyella caseinilytica</name>
    <dbReference type="NCBI Taxonomy" id="1849581"/>
    <lineage>
        <taxon>Bacteria</taxon>
        <taxon>Pseudomonadati</taxon>
        <taxon>Pseudomonadota</taxon>
        <taxon>Gammaproteobacteria</taxon>
        <taxon>Lysobacterales</taxon>
        <taxon>Rhodanobacteraceae</taxon>
        <taxon>Dyella</taxon>
    </lineage>
</organism>
<dbReference type="NCBIfam" id="TIGR01541">
    <property type="entry name" value="tape_meas_lam_C"/>
    <property type="match status" value="1"/>
</dbReference>